<comment type="caution">
    <text evidence="2">The sequence shown here is derived from an EMBL/GenBank/DDBJ whole genome shotgun (WGS) entry which is preliminary data.</text>
</comment>
<proteinExistence type="predicted"/>
<reference evidence="1 3" key="1">
    <citation type="submission" date="2012-11" db="EMBL/GenBank/DDBJ databases">
        <title>Whole genome sequence of Acetobacter indonesiensis 5H-1.</title>
        <authorList>
            <person name="Azuma Y."/>
            <person name="Higashiura N."/>
            <person name="Hirakawa H."/>
            <person name="Matsushita K."/>
        </authorList>
    </citation>
    <scope>NUCLEOTIDE SEQUENCE [LARGE SCALE GENOMIC DNA]</scope>
    <source>
        <strain evidence="1 3">5H-1</strain>
    </source>
</reference>
<gene>
    <name evidence="1" type="ORF">Abin_008_018</name>
    <name evidence="2" type="ORF">AIN02nite_27420</name>
</gene>
<dbReference type="RefSeq" id="WP_048845059.1">
    <property type="nucleotide sequence ID" value="NZ_BAMW01000008.1"/>
</dbReference>
<name>A0A6N3TA57_9PROT</name>
<keyword evidence="3" id="KW-1185">Reference proteome</keyword>
<reference evidence="2 4" key="2">
    <citation type="submission" date="2019-07" db="EMBL/GenBank/DDBJ databases">
        <title>Whole genome shotgun sequence of Acetobacter indonesiensis NBRC 16471.</title>
        <authorList>
            <person name="Hosoyama A."/>
            <person name="Uohara A."/>
            <person name="Ohji S."/>
            <person name="Ichikawa N."/>
        </authorList>
    </citation>
    <scope>NUCLEOTIDE SEQUENCE [LARGE SCALE GENOMIC DNA]</scope>
    <source>
        <strain evidence="2 4">NBRC 16471</strain>
    </source>
</reference>
<organism evidence="2 4">
    <name type="scientific">Acetobacter indonesiensis</name>
    <dbReference type="NCBI Taxonomy" id="104101"/>
    <lineage>
        <taxon>Bacteria</taxon>
        <taxon>Pseudomonadati</taxon>
        <taxon>Pseudomonadota</taxon>
        <taxon>Alphaproteobacteria</taxon>
        <taxon>Acetobacterales</taxon>
        <taxon>Acetobacteraceae</taxon>
        <taxon>Acetobacter</taxon>
    </lineage>
</organism>
<dbReference type="Proteomes" id="UP000032673">
    <property type="component" value="Unassembled WGS sequence"/>
</dbReference>
<evidence type="ECO:0000313" key="1">
    <source>
        <dbReference type="EMBL" id="GAN62512.1"/>
    </source>
</evidence>
<accession>A0A6N3TA57</accession>
<dbReference type="AlphaFoldDB" id="A0A6N3TA57"/>
<dbReference type="EMBL" id="BAMW01000008">
    <property type="protein sequence ID" value="GAN62512.1"/>
    <property type="molecule type" value="Genomic_DNA"/>
</dbReference>
<sequence>MSYPTFDDLPFNKRPDLSPYLIHLTKNTKPKDDYSAYENLVSILQTGRIWGSGKDGYIRGGMKAACFMDVPFASLKYVLTPENTKPSEPQYEPYGIVIGKASGYKRGLRPVLYLSDEEVQLLGIPKAEQWRVVRLEKRDDDWVNWVHEREWRCEGTYKLRATVSALHAVSHMPTGGVVCVRCR</sequence>
<evidence type="ECO:0000313" key="4">
    <source>
        <dbReference type="Proteomes" id="UP000321104"/>
    </source>
</evidence>
<protein>
    <submittedName>
        <fullName evidence="1">Terminase</fullName>
    </submittedName>
</protein>
<dbReference type="EMBL" id="BJXQ01000025">
    <property type="protein sequence ID" value="GEN04717.1"/>
    <property type="molecule type" value="Genomic_DNA"/>
</dbReference>
<dbReference type="Proteomes" id="UP000321104">
    <property type="component" value="Unassembled WGS sequence"/>
</dbReference>
<evidence type="ECO:0000313" key="2">
    <source>
        <dbReference type="EMBL" id="GEN04717.1"/>
    </source>
</evidence>
<evidence type="ECO:0000313" key="3">
    <source>
        <dbReference type="Proteomes" id="UP000032673"/>
    </source>
</evidence>